<sequence>MFLHYFHPMNPVFKKLNYKQQPEIIILNAPSSFQEAINDMDPSSRVLTTIPSGKQVDFALVFATTQQQVNGAVLQLAPLLSPDAVLWFAYPKGTSKKYTCDFNRDTGWQALGELGFEGVRQIAIDEDWTALRFRQVKFIKAMKRNPRMAMSPDGKIRTENTSQHTE</sequence>
<evidence type="ECO:0000313" key="1">
    <source>
        <dbReference type="EMBL" id="MDO1446612.1"/>
    </source>
</evidence>
<evidence type="ECO:0000313" key="2">
    <source>
        <dbReference type="Proteomes" id="UP001168528"/>
    </source>
</evidence>
<dbReference type="RefSeq" id="WP_302037412.1">
    <property type="nucleotide sequence ID" value="NZ_JAUKPO010000004.1"/>
</dbReference>
<name>A0ABT8R3D4_9BACT</name>
<organism evidence="1 2">
    <name type="scientific">Rhodocytophaga aerolata</name>
    <dbReference type="NCBI Taxonomy" id="455078"/>
    <lineage>
        <taxon>Bacteria</taxon>
        <taxon>Pseudomonadati</taxon>
        <taxon>Bacteroidota</taxon>
        <taxon>Cytophagia</taxon>
        <taxon>Cytophagales</taxon>
        <taxon>Rhodocytophagaceae</taxon>
        <taxon>Rhodocytophaga</taxon>
    </lineage>
</organism>
<evidence type="ECO:0008006" key="3">
    <source>
        <dbReference type="Google" id="ProtNLM"/>
    </source>
</evidence>
<dbReference type="Proteomes" id="UP001168528">
    <property type="component" value="Unassembled WGS sequence"/>
</dbReference>
<protein>
    <recommendedName>
        <fullName evidence="3">DUF3052 domain-containing protein</fullName>
    </recommendedName>
</protein>
<accession>A0ABT8R3D4</accession>
<proteinExistence type="predicted"/>
<reference evidence="1" key="1">
    <citation type="submission" date="2023-07" db="EMBL/GenBank/DDBJ databases">
        <title>The genome sequence of Rhodocytophaga aerolata KACC 12507.</title>
        <authorList>
            <person name="Zhang X."/>
        </authorList>
    </citation>
    <scope>NUCLEOTIDE SEQUENCE</scope>
    <source>
        <strain evidence="1">KACC 12507</strain>
    </source>
</reference>
<gene>
    <name evidence="1" type="ORF">Q0590_10145</name>
</gene>
<keyword evidence="2" id="KW-1185">Reference proteome</keyword>
<comment type="caution">
    <text evidence="1">The sequence shown here is derived from an EMBL/GenBank/DDBJ whole genome shotgun (WGS) entry which is preliminary data.</text>
</comment>
<dbReference type="EMBL" id="JAUKPO010000004">
    <property type="protein sequence ID" value="MDO1446612.1"/>
    <property type="molecule type" value="Genomic_DNA"/>
</dbReference>